<dbReference type="SMART" id="SM00154">
    <property type="entry name" value="ZnF_AN1"/>
    <property type="match status" value="1"/>
</dbReference>
<accession>A0ABQ7HW86</accession>
<feature type="domain" description="AN1-type" evidence="4">
    <location>
        <begin position="60"/>
        <end position="99"/>
    </location>
</feature>
<proteinExistence type="predicted"/>
<evidence type="ECO:0000256" key="2">
    <source>
        <dbReference type="ARBA" id="ARBA00022771"/>
    </source>
</evidence>
<evidence type="ECO:0000259" key="4">
    <source>
        <dbReference type="SMART" id="SM00154"/>
    </source>
</evidence>
<evidence type="ECO:0000256" key="1">
    <source>
        <dbReference type="ARBA" id="ARBA00022723"/>
    </source>
</evidence>
<evidence type="ECO:0000256" key="3">
    <source>
        <dbReference type="ARBA" id="ARBA00022833"/>
    </source>
</evidence>
<protein>
    <submittedName>
        <fullName evidence="5">AN1-type zinc finger protein TMC1</fullName>
    </submittedName>
</protein>
<keyword evidence="6" id="KW-1185">Reference proteome</keyword>
<evidence type="ECO:0000313" key="6">
    <source>
        <dbReference type="Proteomes" id="UP001516464"/>
    </source>
</evidence>
<organism evidence="5 6">
    <name type="scientific">Astathelohania contejeani</name>
    <dbReference type="NCBI Taxonomy" id="164912"/>
    <lineage>
        <taxon>Eukaryota</taxon>
        <taxon>Fungi</taxon>
        <taxon>Fungi incertae sedis</taxon>
        <taxon>Microsporidia</taxon>
        <taxon>Astathelohaniidae</taxon>
        <taxon>Astathelohania</taxon>
    </lineage>
</organism>
<reference evidence="5 6" key="1">
    <citation type="submission" date="2019-01" db="EMBL/GenBank/DDBJ databases">
        <title>Genomes sequencing and comparative genomics of infectious freshwater microsporidia, Cucumispora dikerogammari and Thelohania contejeani.</title>
        <authorList>
            <person name="Cormier A."/>
            <person name="Giraud I."/>
            <person name="Wattier R."/>
            <person name="Teixeira M."/>
            <person name="Grandjean F."/>
            <person name="Rigaud T."/>
            <person name="Cordaux R."/>
        </authorList>
    </citation>
    <scope>NUCLEOTIDE SEQUENCE [LARGE SCALE GENOMIC DNA]</scope>
    <source>
        <strain evidence="5">T1</strain>
        <tissue evidence="5">Spores</tissue>
    </source>
</reference>
<dbReference type="Gene3D" id="4.10.1110.10">
    <property type="entry name" value="AN1-like Zinc finger"/>
    <property type="match status" value="1"/>
</dbReference>
<keyword evidence="2" id="KW-0863">Zinc-finger</keyword>
<comment type="caution">
    <text evidence="5">The sequence shown here is derived from an EMBL/GenBank/DDBJ whole genome shotgun (WGS) entry which is preliminary data.</text>
</comment>
<dbReference type="InterPro" id="IPR035896">
    <property type="entry name" value="AN1-like_Znf"/>
</dbReference>
<dbReference type="SUPFAM" id="SSF118310">
    <property type="entry name" value="AN1-like Zinc finger"/>
    <property type="match status" value="1"/>
</dbReference>
<gene>
    <name evidence="5" type="primary">TMC1</name>
    <name evidence="5" type="ORF">TCON_2389</name>
</gene>
<name>A0ABQ7HW86_9MICR</name>
<keyword evidence="3" id="KW-0862">Zinc</keyword>
<dbReference type="Proteomes" id="UP001516464">
    <property type="component" value="Unassembled WGS sequence"/>
</dbReference>
<dbReference type="Pfam" id="PF01428">
    <property type="entry name" value="zf-AN1"/>
    <property type="match status" value="1"/>
</dbReference>
<dbReference type="InterPro" id="IPR000058">
    <property type="entry name" value="Znf_AN1"/>
</dbReference>
<keyword evidence="1" id="KW-0479">Metal-binding</keyword>
<evidence type="ECO:0000313" key="5">
    <source>
        <dbReference type="EMBL" id="KAF7680996.1"/>
    </source>
</evidence>
<sequence>MTRIYLTDDVYEKNGEIRGKDIYKFLKEKYGECNFVVDIGEDDILKDGSRIEVVKKRRICKVDGCRRRIVGYIDCKYCKKEFCSGHQMPESHLCTEIKSCREDAILRNKEKLLKEKCKNNKV</sequence>
<dbReference type="EMBL" id="SBIQ01000284">
    <property type="protein sequence ID" value="KAF7680996.1"/>
    <property type="molecule type" value="Genomic_DNA"/>
</dbReference>